<dbReference type="CDD" id="cd02203">
    <property type="entry name" value="PurL_repeat1"/>
    <property type="match status" value="1"/>
</dbReference>
<comment type="function">
    <text evidence="8">Part of the phosphoribosylformylglycinamidine synthase complex involved in the purines biosynthetic pathway. Catalyzes the ATP-dependent conversion of formylglycinamide ribonucleotide (FGAR) and glutamine to yield formylglycinamidine ribonucleotide (FGAM) and glutamate. The FGAM synthase complex is composed of three subunits. PurQ produces an ammonia molecule by converting glutamine to glutamate. PurL transfers the ammonia molecule to FGAR to form FGAM in an ATP-dependent manner. PurS interacts with PurQ and PurL and is thought to assist in the transfer of the ammonia molecule from PurQ to PurL.</text>
</comment>
<protein>
    <recommendedName>
        <fullName evidence="8">Phosphoribosylformylglycinamidine synthase subunit PurL</fullName>
        <shortName evidence="8">FGAM synthase</shortName>
        <ecNumber evidence="8">6.3.5.3</ecNumber>
    </recommendedName>
    <alternativeName>
        <fullName evidence="8">Formylglycinamide ribonucleotide amidotransferase subunit II</fullName>
        <shortName evidence="8">FGAR amidotransferase II</shortName>
        <shortName evidence="8">FGAR-AT II</shortName>
    </alternativeName>
    <alternativeName>
        <fullName evidence="8">Glutamine amidotransferase PurL</fullName>
    </alternativeName>
    <alternativeName>
        <fullName evidence="8">Phosphoribosylformylglycinamidine synthase subunit II</fullName>
    </alternativeName>
</protein>
<comment type="caution">
    <text evidence="8">Lacks conserved residue(s) required for the propagation of feature annotation.</text>
</comment>
<feature type="binding site" evidence="8">
    <location>
        <position position="118"/>
    </location>
    <ligand>
        <name>substrate</name>
    </ligand>
</feature>
<dbReference type="Gene3D" id="3.30.1330.10">
    <property type="entry name" value="PurM-like, N-terminal domain"/>
    <property type="match status" value="2"/>
</dbReference>
<keyword evidence="3 8" id="KW-0479">Metal-binding</keyword>
<feature type="binding site" evidence="8">
    <location>
        <position position="584"/>
    </location>
    <ligand>
        <name>ATP</name>
        <dbReference type="ChEBI" id="CHEBI:30616"/>
    </ligand>
</feature>
<proteinExistence type="inferred from homology"/>
<dbReference type="Pfam" id="PF00586">
    <property type="entry name" value="AIRS"/>
    <property type="match status" value="2"/>
</dbReference>
<dbReference type="GO" id="GO:0005524">
    <property type="term" value="F:ATP binding"/>
    <property type="evidence" value="ECO:0007669"/>
    <property type="project" value="UniProtKB-UniRule"/>
</dbReference>
<dbReference type="InterPro" id="IPR016188">
    <property type="entry name" value="PurM-like_N"/>
</dbReference>
<accession>A0A6N6VNB2</accession>
<feature type="binding site" evidence="8">
    <location>
        <begin position="349"/>
        <end position="351"/>
    </location>
    <ligand>
        <name>substrate</name>
    </ligand>
</feature>
<dbReference type="InterPro" id="IPR041609">
    <property type="entry name" value="PurL_linker"/>
</dbReference>
<dbReference type="InterPro" id="IPR036676">
    <property type="entry name" value="PurM-like_C_sf"/>
</dbReference>
<evidence type="ECO:0000259" key="11">
    <source>
        <dbReference type="Pfam" id="PF18072"/>
    </source>
</evidence>
<dbReference type="CDD" id="cd02204">
    <property type="entry name" value="PurL_repeat2"/>
    <property type="match status" value="1"/>
</dbReference>
<feature type="binding site" evidence="8">
    <location>
        <position position="621"/>
    </location>
    <ligand>
        <name>ATP</name>
        <dbReference type="ChEBI" id="CHEBI:30616"/>
    </ligand>
</feature>
<feature type="active site" description="Proton acceptor" evidence="8">
    <location>
        <position position="97"/>
    </location>
</feature>
<evidence type="ECO:0000256" key="6">
    <source>
        <dbReference type="ARBA" id="ARBA00022840"/>
    </source>
</evidence>
<dbReference type="AlphaFoldDB" id="A0A6N6VNB2"/>
<feature type="domain" description="PurM-like N-terminal" evidence="9">
    <location>
        <begin position="76"/>
        <end position="189"/>
    </location>
</feature>
<keyword evidence="6 8" id="KW-0067">ATP-binding</keyword>
<evidence type="ECO:0000313" key="13">
    <source>
        <dbReference type="Proteomes" id="UP000437748"/>
    </source>
</evidence>
<keyword evidence="7 8" id="KW-0460">Magnesium</keyword>
<evidence type="ECO:0000313" key="12">
    <source>
        <dbReference type="EMBL" id="KAB8036474.1"/>
    </source>
</evidence>
<dbReference type="OrthoDB" id="5287068at2"/>
<evidence type="ECO:0000256" key="5">
    <source>
        <dbReference type="ARBA" id="ARBA00022755"/>
    </source>
</evidence>
<feature type="binding site" evidence="8">
    <location>
        <position position="277"/>
    </location>
    <ligand>
        <name>substrate</name>
    </ligand>
</feature>
<evidence type="ECO:0000256" key="2">
    <source>
        <dbReference type="ARBA" id="ARBA00022598"/>
    </source>
</evidence>
<evidence type="ECO:0000256" key="8">
    <source>
        <dbReference type="HAMAP-Rule" id="MF_00420"/>
    </source>
</evidence>
<feature type="binding site" evidence="8">
    <location>
        <position position="622"/>
    </location>
    <ligand>
        <name>Mg(2+)</name>
        <dbReference type="ChEBI" id="CHEBI:18420"/>
        <label>1</label>
    </ligand>
</feature>
<comment type="similarity">
    <text evidence="8">Belongs to the FGAMS family.</text>
</comment>
<evidence type="ECO:0000256" key="1">
    <source>
        <dbReference type="ARBA" id="ARBA00022490"/>
    </source>
</evidence>
<keyword evidence="2 8" id="KW-0436">Ligase</keyword>
<dbReference type="Pfam" id="PF18072">
    <property type="entry name" value="FGAR-AT_linker"/>
    <property type="match status" value="1"/>
</dbReference>
<dbReference type="RefSeq" id="WP_153421601.1">
    <property type="nucleotide sequence ID" value="NZ_WFLM01000006.1"/>
</dbReference>
<dbReference type="Gene3D" id="3.90.650.10">
    <property type="entry name" value="PurM-like C-terminal domain"/>
    <property type="match status" value="1"/>
</dbReference>
<dbReference type="EC" id="6.3.5.3" evidence="8"/>
<dbReference type="SUPFAM" id="SSF56042">
    <property type="entry name" value="PurM C-terminal domain-like"/>
    <property type="match status" value="1"/>
</dbReference>
<dbReference type="GO" id="GO:0005737">
    <property type="term" value="C:cytoplasm"/>
    <property type="evidence" value="ECO:0007669"/>
    <property type="project" value="UniProtKB-SubCell"/>
</dbReference>
<evidence type="ECO:0000259" key="10">
    <source>
        <dbReference type="Pfam" id="PF02769"/>
    </source>
</evidence>
<dbReference type="InterPro" id="IPR010074">
    <property type="entry name" value="PRibForGlyAmidine_synth_PurL"/>
</dbReference>
<evidence type="ECO:0000259" key="9">
    <source>
        <dbReference type="Pfam" id="PF00586"/>
    </source>
</evidence>
<name>A0A6N6VNB2_9BACT</name>
<feature type="domain" description="Phosphoribosylformylglycinamidine synthase linker" evidence="11">
    <location>
        <begin position="16"/>
        <end position="55"/>
    </location>
</feature>
<comment type="caution">
    <text evidence="12">The sequence shown here is derived from an EMBL/GenBank/DDBJ whole genome shotgun (WGS) entry which is preliminary data.</text>
</comment>
<gene>
    <name evidence="8" type="primary">purL</name>
    <name evidence="12" type="ORF">GCL60_15200</name>
</gene>
<feature type="binding site" evidence="8">
    <location>
        <position position="305"/>
    </location>
    <ligand>
        <name>Mg(2+)</name>
        <dbReference type="ChEBI" id="CHEBI:18420"/>
        <label>2</label>
    </ligand>
</feature>
<keyword evidence="5 8" id="KW-0658">Purine biosynthesis</keyword>
<feature type="binding site" evidence="8">
    <location>
        <position position="95"/>
    </location>
    <ligand>
        <name>Mg(2+)</name>
        <dbReference type="ChEBI" id="CHEBI:18420"/>
        <label>1</label>
    </ligand>
</feature>
<evidence type="ECO:0000256" key="7">
    <source>
        <dbReference type="ARBA" id="ARBA00022842"/>
    </source>
</evidence>
<dbReference type="InterPro" id="IPR010918">
    <property type="entry name" value="PurM-like_C_dom"/>
</dbReference>
<dbReference type="GO" id="GO:0006189">
    <property type="term" value="P:'de novo' IMP biosynthetic process"/>
    <property type="evidence" value="ECO:0007669"/>
    <property type="project" value="UniProtKB-UniRule"/>
</dbReference>
<dbReference type="PANTHER" id="PTHR43555:SF1">
    <property type="entry name" value="PHOSPHORIBOSYLFORMYLGLYCINAMIDINE SYNTHASE SUBUNIT PURL"/>
    <property type="match status" value="1"/>
</dbReference>
<keyword evidence="13" id="KW-1185">Reference proteome</keyword>
<comment type="pathway">
    <text evidence="8">Purine metabolism; IMP biosynthesis via de novo pathway; 5-amino-1-(5-phospho-D-ribosyl)imidazole from N(2)-formyl-N(1)-(5-phospho-D-ribosyl)glycinamide: step 1/2.</text>
</comment>
<dbReference type="Pfam" id="PF02769">
    <property type="entry name" value="AIRS_C"/>
    <property type="match status" value="1"/>
</dbReference>
<comment type="subunit">
    <text evidence="8">Monomer. Part of the FGAM synthase complex composed of 1 PurL, 1 PurQ and 2 PurS subunits.</text>
</comment>
<dbReference type="PIRSF" id="PIRSF001587">
    <property type="entry name" value="FGAM_synthase_II"/>
    <property type="match status" value="1"/>
</dbReference>
<organism evidence="12 13">
    <name type="scientific">Silvanigrella paludirubra</name>
    <dbReference type="NCBI Taxonomy" id="2499159"/>
    <lineage>
        <taxon>Bacteria</taxon>
        <taxon>Pseudomonadati</taxon>
        <taxon>Bdellovibrionota</taxon>
        <taxon>Oligoflexia</taxon>
        <taxon>Silvanigrellales</taxon>
        <taxon>Silvanigrellaceae</taxon>
        <taxon>Silvanigrella</taxon>
    </lineage>
</organism>
<dbReference type="GO" id="GO:0004642">
    <property type="term" value="F:phosphoribosylformylglycinamidine synthase activity"/>
    <property type="evidence" value="ECO:0007669"/>
    <property type="project" value="UniProtKB-UniRule"/>
</dbReference>
<feature type="binding site" evidence="8">
    <location>
        <position position="54"/>
    </location>
    <ligand>
        <name>ATP</name>
        <dbReference type="ChEBI" id="CHEBI:30616"/>
    </ligand>
</feature>
<dbReference type="GO" id="GO:0000287">
    <property type="term" value="F:magnesium ion binding"/>
    <property type="evidence" value="ECO:0007669"/>
    <property type="project" value="UniProtKB-UniRule"/>
</dbReference>
<comment type="catalytic activity">
    <reaction evidence="8">
        <text>N(2)-formyl-N(1)-(5-phospho-beta-D-ribosyl)glycinamide + L-glutamine + ATP + H2O = 2-formamido-N(1)-(5-O-phospho-beta-D-ribosyl)acetamidine + L-glutamate + ADP + phosphate + H(+)</text>
        <dbReference type="Rhea" id="RHEA:17129"/>
        <dbReference type="ChEBI" id="CHEBI:15377"/>
        <dbReference type="ChEBI" id="CHEBI:15378"/>
        <dbReference type="ChEBI" id="CHEBI:29985"/>
        <dbReference type="ChEBI" id="CHEBI:30616"/>
        <dbReference type="ChEBI" id="CHEBI:43474"/>
        <dbReference type="ChEBI" id="CHEBI:58359"/>
        <dbReference type="ChEBI" id="CHEBI:147286"/>
        <dbReference type="ChEBI" id="CHEBI:147287"/>
        <dbReference type="ChEBI" id="CHEBI:456216"/>
        <dbReference type="EC" id="6.3.5.3"/>
    </reaction>
</comment>
<feature type="domain" description="PurM-like N-terminal" evidence="9">
    <location>
        <begin position="520"/>
        <end position="646"/>
    </location>
</feature>
<dbReference type="SUPFAM" id="SSF55326">
    <property type="entry name" value="PurM N-terminal domain-like"/>
    <property type="match status" value="2"/>
</dbReference>
<dbReference type="PANTHER" id="PTHR43555">
    <property type="entry name" value="PHOSPHORIBOSYLFORMYLGLYCINAMIDINE SYNTHASE SUBUNIT PURL"/>
    <property type="match status" value="1"/>
</dbReference>
<dbReference type="UniPathway" id="UPA00074">
    <property type="reaction ID" value="UER00128"/>
</dbReference>
<reference evidence="12 13" key="1">
    <citation type="submission" date="2019-10" db="EMBL/GenBank/DDBJ databases">
        <title>New species of Slilvanegrellaceae.</title>
        <authorList>
            <person name="Pitt A."/>
            <person name="Hahn M.W."/>
        </authorList>
    </citation>
    <scope>NUCLEOTIDE SEQUENCE [LARGE SCALE GENOMIC DNA]</scope>
    <source>
        <strain evidence="12 13">SP-Ram-0.45-NSY-1</strain>
    </source>
</reference>
<keyword evidence="4 8" id="KW-0547">Nucleotide-binding</keyword>
<comment type="subcellular location">
    <subcellularLocation>
        <location evidence="8">Cytoplasm</location>
    </subcellularLocation>
</comment>
<evidence type="ECO:0000256" key="4">
    <source>
        <dbReference type="ARBA" id="ARBA00022741"/>
    </source>
</evidence>
<feature type="binding site" evidence="8">
    <location>
        <position position="119"/>
    </location>
    <ligand>
        <name>Mg(2+)</name>
        <dbReference type="ChEBI" id="CHEBI:18420"/>
        <label>2</label>
    </ligand>
</feature>
<sequence length="843" mass="92501">MFDTSLITKEFLTQAIQFGLNEEELKTFCKQLGRLPSSEELAVCGALWSEHCSYKSSRVHLKRFHTEEPWVIQGPGENAGVVAINKNYGIAFKMESHNHPSYLEPYQGAATGVGGILRDIFCMGAYPIASLNCLRFGEGTWNARLIRDTVRGIGDYGNSVGVPTVTGDISFHHNYSKNILVNAFNAGIIHKDKIFRGILSEASEEQIVPLKKKAEQVLPKIKVTNEVTPELNEILFPEKENVLIYFGSATGRDGVHGATMSSSEFSGTGAALKPTVQVGDPFAEKVLLEATLSLIEKKLTVGLQDMGAAGLTSSSVEMAGRSGCGVAIDLNKVPQRASNMQAWEILLSESQERMLCAVSPNNIDAVLNELEKFNISYAVVGKVNYTGLFTCIFDNKIVTATPVSILVEDIPRYEWPIQNKEEYLNNHKVIKNETCENSWDGETHSKNLSLSLNAENKEAHKDILSNLNLENFIEKYPKLISKLYSHPTNASRSPVYHNYCSTVQGNTIAAVGSLQSASAGVVRLPEYAQEVDSQGNKTKTGAAIAGGCEERWVELNPFDGSGLSALKIARKVIASGAVPLAMTDCLNFGSPRSPEVMRQISDAVDGINIVAKQLHIPIVSGNVSLNNQTSGRPIPPTPMLGIVGRVDDFSKVPLDSLPHRFFEKSNEKSVFLYHISIKDAFENSSYEASQTAWLLGGENSNCPKLVLTNEKELWQCILNTIQKLSPKITVPVGHGGLIGSLISLSLKSKSSLDLSSQIWKTSTKTLFAEGNMGFIVGFDSKEKADIFMNQEFLNLNVNKIAELKHKDSEISMPLFNFDNVYAKYSQSLKQYFETLSCADKETI</sequence>
<feature type="domain" description="PurM-like C-terminal" evidence="10">
    <location>
        <begin position="240"/>
        <end position="384"/>
    </location>
</feature>
<feature type="active site" evidence="8">
    <location>
        <position position="51"/>
    </location>
</feature>
<dbReference type="Proteomes" id="UP000437748">
    <property type="component" value="Unassembled WGS sequence"/>
</dbReference>
<dbReference type="InterPro" id="IPR036921">
    <property type="entry name" value="PurM-like_N_sf"/>
</dbReference>
<evidence type="ECO:0000256" key="3">
    <source>
        <dbReference type="ARBA" id="ARBA00022723"/>
    </source>
</evidence>
<dbReference type="HAMAP" id="MF_00420">
    <property type="entry name" value="PurL_2"/>
    <property type="match status" value="1"/>
</dbReference>
<keyword evidence="1 8" id="KW-0963">Cytoplasm</keyword>
<feature type="binding site" evidence="8">
    <location>
        <position position="624"/>
    </location>
    <ligand>
        <name>substrate</name>
    </ligand>
</feature>
<dbReference type="EMBL" id="WFLM01000006">
    <property type="protein sequence ID" value="KAB8036474.1"/>
    <property type="molecule type" value="Genomic_DNA"/>
</dbReference>
<feature type="binding site" evidence="8">
    <location>
        <begin position="96"/>
        <end position="99"/>
    </location>
    <ligand>
        <name>substrate</name>
    </ligand>
</feature>
<feature type="binding site" evidence="8">
    <location>
        <position position="93"/>
    </location>
    <ligand>
        <name>ATP</name>
        <dbReference type="ChEBI" id="CHEBI:30616"/>
    </ligand>
</feature>